<dbReference type="Gene3D" id="3.60.110.10">
    <property type="entry name" value="Carbon-nitrogen hydrolase"/>
    <property type="match status" value="1"/>
</dbReference>
<reference evidence="10" key="1">
    <citation type="journal article" date="2023" name="Commun. Biol.">
        <title>Genome analysis of Parmales, the sister group of diatoms, reveals the evolutionary specialization of diatoms from phago-mixotrophs to photoautotrophs.</title>
        <authorList>
            <person name="Ban H."/>
            <person name="Sato S."/>
            <person name="Yoshikawa S."/>
            <person name="Yamada K."/>
            <person name="Nakamura Y."/>
            <person name="Ichinomiya M."/>
            <person name="Sato N."/>
            <person name="Blanc-Mathieu R."/>
            <person name="Endo H."/>
            <person name="Kuwata A."/>
            <person name="Ogata H."/>
        </authorList>
    </citation>
    <scope>NUCLEOTIDE SEQUENCE [LARGE SCALE GENOMIC DNA]</scope>
</reference>
<evidence type="ECO:0000256" key="6">
    <source>
        <dbReference type="ARBA" id="ARBA00023027"/>
    </source>
</evidence>
<dbReference type="Pfam" id="PF00795">
    <property type="entry name" value="CN_hydrolase"/>
    <property type="match status" value="1"/>
</dbReference>
<dbReference type="GO" id="GO:0004359">
    <property type="term" value="F:glutaminase activity"/>
    <property type="evidence" value="ECO:0007669"/>
    <property type="project" value="InterPro"/>
</dbReference>
<evidence type="ECO:0000256" key="2">
    <source>
        <dbReference type="ARBA" id="ARBA00007145"/>
    </source>
</evidence>
<dbReference type="GO" id="GO:0005737">
    <property type="term" value="C:cytoplasm"/>
    <property type="evidence" value="ECO:0007669"/>
    <property type="project" value="InterPro"/>
</dbReference>
<comment type="similarity">
    <text evidence="2 7">In the C-terminal section; belongs to the NAD synthetase family.</text>
</comment>
<evidence type="ECO:0000256" key="7">
    <source>
        <dbReference type="PIRNR" id="PIRNR006630"/>
    </source>
</evidence>
<evidence type="ECO:0000256" key="1">
    <source>
        <dbReference type="ARBA" id="ARBA00005188"/>
    </source>
</evidence>
<evidence type="ECO:0000256" key="5">
    <source>
        <dbReference type="ARBA" id="ARBA00022840"/>
    </source>
</evidence>
<dbReference type="FunFam" id="3.40.50.620:FF:000036">
    <property type="entry name" value="Glutamine-dependent NAD(+) synthetase"/>
    <property type="match status" value="1"/>
</dbReference>
<dbReference type="HAMAP" id="MF_02090">
    <property type="entry name" value="NadE_glutamine_dep"/>
    <property type="match status" value="1"/>
</dbReference>
<comment type="caution">
    <text evidence="9">The sequence shown here is derived from an EMBL/GenBank/DDBJ whole genome shotgun (WGS) entry which is preliminary data.</text>
</comment>
<comment type="catalytic activity">
    <reaction evidence="7">
        <text>deamido-NAD(+) + L-glutamine + ATP + H2O = L-glutamate + AMP + diphosphate + NAD(+) + H(+)</text>
        <dbReference type="Rhea" id="RHEA:24384"/>
        <dbReference type="ChEBI" id="CHEBI:15377"/>
        <dbReference type="ChEBI" id="CHEBI:15378"/>
        <dbReference type="ChEBI" id="CHEBI:29985"/>
        <dbReference type="ChEBI" id="CHEBI:30616"/>
        <dbReference type="ChEBI" id="CHEBI:33019"/>
        <dbReference type="ChEBI" id="CHEBI:57540"/>
        <dbReference type="ChEBI" id="CHEBI:58359"/>
        <dbReference type="ChEBI" id="CHEBI:58437"/>
        <dbReference type="ChEBI" id="CHEBI:456215"/>
        <dbReference type="EC" id="6.3.5.1"/>
    </reaction>
</comment>
<dbReference type="GO" id="GO:0005524">
    <property type="term" value="F:ATP binding"/>
    <property type="evidence" value="ECO:0007669"/>
    <property type="project" value="UniProtKB-UniRule"/>
</dbReference>
<comment type="pathway">
    <text evidence="1 7">Cofactor biosynthesis; NAD(+) biosynthesis; NAD(+) from deamido-NAD(+) (L-Gln route): step 1/1.</text>
</comment>
<dbReference type="SUPFAM" id="SSF56317">
    <property type="entry name" value="Carbon-nitrogen hydrolase"/>
    <property type="match status" value="1"/>
</dbReference>
<dbReference type="InterPro" id="IPR014445">
    <property type="entry name" value="Gln-dep_NAD_synthase"/>
</dbReference>
<organism evidence="9 10">
    <name type="scientific">Triparma laevis f. inornata</name>
    <dbReference type="NCBI Taxonomy" id="1714386"/>
    <lineage>
        <taxon>Eukaryota</taxon>
        <taxon>Sar</taxon>
        <taxon>Stramenopiles</taxon>
        <taxon>Ochrophyta</taxon>
        <taxon>Bolidophyceae</taxon>
        <taxon>Parmales</taxon>
        <taxon>Triparmaceae</taxon>
        <taxon>Triparma</taxon>
    </lineage>
</organism>
<keyword evidence="3 7" id="KW-0436">Ligase</keyword>
<dbReference type="GO" id="GO:0009435">
    <property type="term" value="P:NAD+ biosynthetic process"/>
    <property type="evidence" value="ECO:0007669"/>
    <property type="project" value="UniProtKB-UniRule"/>
</dbReference>
<dbReference type="PIRSF" id="PIRSF006630">
    <property type="entry name" value="NADS_GAT"/>
    <property type="match status" value="1"/>
</dbReference>
<accession>A0A9W7ASI4</accession>
<dbReference type="SUPFAM" id="SSF52402">
    <property type="entry name" value="Adenine nucleotide alpha hydrolases-like"/>
    <property type="match status" value="1"/>
</dbReference>
<dbReference type="NCBIfam" id="TIGR00552">
    <property type="entry name" value="nadE"/>
    <property type="match status" value="1"/>
</dbReference>
<evidence type="ECO:0000313" key="9">
    <source>
        <dbReference type="EMBL" id="GMH77547.1"/>
    </source>
</evidence>
<name>A0A9W7ASI4_9STRA</name>
<dbReference type="CDD" id="cd07570">
    <property type="entry name" value="GAT_Gln-NAD-synth"/>
    <property type="match status" value="1"/>
</dbReference>
<evidence type="ECO:0000256" key="4">
    <source>
        <dbReference type="ARBA" id="ARBA00022741"/>
    </source>
</evidence>
<dbReference type="InterPro" id="IPR036526">
    <property type="entry name" value="C-N_Hydrolase_sf"/>
</dbReference>
<dbReference type="Proteomes" id="UP001162640">
    <property type="component" value="Unassembled WGS sequence"/>
</dbReference>
<sequence>MRRRGACYLVCTLIKVSTSNLNQHSLSFTTNLSNLLLAIKTATSSKSSYLLTPELSIPGYGCEDHFLESDTETHSWEVLAKLVNSHESPMLVDVGMPIYVHGARYNCRVIFSSQKIHFIRPKTSLANDGNYREGRYFTAFKGEAFEFMLPVCYRGLVVREQESCVFGVGAIKSMDGVSVCSETCEELFTPNSPHISSSLSGIQIITNGSGSHHELRKLNQRLDLIVNATKKCGGLYLYSNQRGCDGGRLYFDGSSLIVFNGEVLAQAKQFGLDDVEVISATVDLNEVDSYRASKMSFGEQSRGREVEFVRVDENLRMASSATRHERRVSEGVPLKLSTPEEECLLGPACWMWDYLRRSNAGGFFLPLSGGADSSAVAAIVYVMCDLAFKEYEKKTNTEVNKTVERIMEGKVCTSPESLCGEILHTTYMGTSNSSQATNARSKALAERIGSYHLTANIDNMVLAVLSVFTACTGKAPNFTSQGGSVREDLALQNIQARLRMVLAYMLAQLLPWCRGKNGFLLVLGSGNVDECLRGYLTKYDCSSADLNPIGSISKVDLKSMLRFAANKHRLTVLREIVEAPPTAELRPNSGATEHSQTDEDDMGMTYEELGIFGRLRKINRCGPVSMYKKLLSRWPELSAEEVKAKVRRSWEWEDYGSNNEVERRSFSLNVSLLNSNSASFARHSSQVTRFFYYYSVNRHKMTTITPSYHAENYSPDDNRFDLRPFIYDVSWSWQKDALDALVENERVGFC</sequence>
<dbReference type="InterPro" id="IPR003010">
    <property type="entry name" value="C-N_Hydrolase"/>
</dbReference>
<dbReference type="AlphaFoldDB" id="A0A9W7ASI4"/>
<dbReference type="Gene3D" id="3.40.50.620">
    <property type="entry name" value="HUPs"/>
    <property type="match status" value="2"/>
</dbReference>
<dbReference type="GO" id="GO:0003952">
    <property type="term" value="F:NAD+ synthase (glutamine-hydrolyzing) activity"/>
    <property type="evidence" value="ECO:0007669"/>
    <property type="project" value="UniProtKB-UniRule"/>
</dbReference>
<feature type="domain" description="CN hydrolase" evidence="8">
    <location>
        <begin position="14"/>
        <end position="284"/>
    </location>
</feature>
<evidence type="ECO:0000256" key="3">
    <source>
        <dbReference type="ARBA" id="ARBA00022598"/>
    </source>
</evidence>
<evidence type="ECO:0000313" key="10">
    <source>
        <dbReference type="Proteomes" id="UP001162640"/>
    </source>
</evidence>
<keyword evidence="6 7" id="KW-0520">NAD</keyword>
<dbReference type="PANTHER" id="PTHR23090:SF9">
    <property type="entry name" value="GLUTAMINE-DEPENDENT NAD(+) SYNTHETASE"/>
    <property type="match status" value="1"/>
</dbReference>
<keyword evidence="5 7" id="KW-0067">ATP-binding</keyword>
<dbReference type="EC" id="6.3.5.1" evidence="7"/>
<dbReference type="Pfam" id="PF02540">
    <property type="entry name" value="NAD_synthase"/>
    <property type="match status" value="1"/>
</dbReference>
<dbReference type="InterPro" id="IPR003694">
    <property type="entry name" value="NAD_synthase"/>
</dbReference>
<keyword evidence="4 7" id="KW-0547">Nucleotide-binding</keyword>
<evidence type="ECO:0000259" key="8">
    <source>
        <dbReference type="PROSITE" id="PS50263"/>
    </source>
</evidence>
<proteinExistence type="inferred from homology"/>
<dbReference type="CDD" id="cd00553">
    <property type="entry name" value="NAD_synthase"/>
    <property type="match status" value="1"/>
</dbReference>
<dbReference type="InterPro" id="IPR022310">
    <property type="entry name" value="NAD/GMP_synthase"/>
</dbReference>
<gene>
    <name evidence="9" type="ORF">TL16_g07446</name>
</gene>
<dbReference type="PANTHER" id="PTHR23090">
    <property type="entry name" value="NH 3 /GLUTAMINE-DEPENDENT NAD + SYNTHETASE"/>
    <property type="match status" value="1"/>
</dbReference>
<protein>
    <recommendedName>
        <fullName evidence="7">Glutamine-dependent NAD(+) synthetase</fullName>
        <ecNumber evidence="7">6.3.5.1</ecNumber>
    </recommendedName>
    <alternativeName>
        <fullName evidence="7">NAD(+) synthase [glutamine-hydrolyzing]</fullName>
    </alternativeName>
</protein>
<dbReference type="PROSITE" id="PS50263">
    <property type="entry name" value="CN_HYDROLASE"/>
    <property type="match status" value="1"/>
</dbReference>
<dbReference type="InterPro" id="IPR014729">
    <property type="entry name" value="Rossmann-like_a/b/a_fold"/>
</dbReference>
<dbReference type="EMBL" id="BLQM01000235">
    <property type="protein sequence ID" value="GMH77547.1"/>
    <property type="molecule type" value="Genomic_DNA"/>
</dbReference>